<evidence type="ECO:0000313" key="8">
    <source>
        <dbReference type="Proteomes" id="UP000014680"/>
    </source>
</evidence>
<feature type="compositionally biased region" description="Low complexity" evidence="5">
    <location>
        <begin position="734"/>
        <end position="751"/>
    </location>
</feature>
<dbReference type="InterPro" id="IPR025304">
    <property type="entry name" value="ALIX_V_dom"/>
</dbReference>
<dbReference type="SMART" id="SM01041">
    <property type="entry name" value="BRO1"/>
    <property type="match status" value="1"/>
</dbReference>
<dbReference type="Pfam" id="PF13949">
    <property type="entry name" value="ALIX_LYPXL_bnd"/>
    <property type="match status" value="1"/>
</dbReference>
<evidence type="ECO:0000256" key="1">
    <source>
        <dbReference type="ARBA" id="ARBA00004177"/>
    </source>
</evidence>
<dbReference type="GO" id="GO:0043328">
    <property type="term" value="P:protein transport to vacuole involved in ubiquitin-dependent protein catabolic process via the multivesicular body sorting pathway"/>
    <property type="evidence" value="ECO:0007669"/>
    <property type="project" value="TreeGrafter"/>
</dbReference>
<dbReference type="Gene3D" id="1.20.120.560">
    <property type="entry name" value="alix/aip1 in complex with the ypdl late domain"/>
    <property type="match status" value="1"/>
</dbReference>
<feature type="compositionally biased region" description="Low complexity" evidence="5">
    <location>
        <begin position="809"/>
        <end position="839"/>
    </location>
</feature>
<dbReference type="Pfam" id="PF03097">
    <property type="entry name" value="BRO1"/>
    <property type="match status" value="1"/>
</dbReference>
<name>A0A0A1U5I1_ENTIV</name>
<keyword evidence="3" id="KW-0963">Cytoplasm</keyword>
<proteinExistence type="predicted"/>
<dbReference type="OMA" id="CHAANQS"/>
<reference evidence="7 8" key="1">
    <citation type="submission" date="2012-10" db="EMBL/GenBank/DDBJ databases">
        <authorList>
            <person name="Zafar N."/>
            <person name="Inman J."/>
            <person name="Hall N."/>
            <person name="Lorenzi H."/>
            <person name="Caler E."/>
        </authorList>
    </citation>
    <scope>NUCLEOTIDE SEQUENCE [LARGE SCALE GENOMIC DNA]</scope>
    <source>
        <strain evidence="7 8">IP1</strain>
    </source>
</reference>
<feature type="compositionally biased region" description="Polar residues" evidence="5">
    <location>
        <begin position="752"/>
        <end position="764"/>
    </location>
</feature>
<dbReference type="GO" id="GO:0005768">
    <property type="term" value="C:endosome"/>
    <property type="evidence" value="ECO:0007669"/>
    <property type="project" value="UniProtKB-SubCell"/>
</dbReference>
<dbReference type="Proteomes" id="UP000014680">
    <property type="component" value="Unassembled WGS sequence"/>
</dbReference>
<dbReference type="KEGG" id="eiv:EIN_222530"/>
<feature type="region of interest" description="Disordered" evidence="5">
    <location>
        <begin position="697"/>
        <end position="779"/>
    </location>
</feature>
<dbReference type="EMBL" id="KB206756">
    <property type="protein sequence ID" value="ELP88100.1"/>
    <property type="molecule type" value="Genomic_DNA"/>
</dbReference>
<evidence type="ECO:0000256" key="4">
    <source>
        <dbReference type="ARBA" id="ARBA00022753"/>
    </source>
</evidence>
<protein>
    <recommendedName>
        <fullName evidence="6">BRO1 domain-containing protein</fullName>
    </recommendedName>
</protein>
<keyword evidence="8" id="KW-1185">Reference proteome</keyword>
<evidence type="ECO:0000259" key="6">
    <source>
        <dbReference type="PROSITE" id="PS51180"/>
    </source>
</evidence>
<dbReference type="OrthoDB" id="64867at2759"/>
<dbReference type="PROSITE" id="PS51180">
    <property type="entry name" value="BRO1"/>
    <property type="match status" value="1"/>
</dbReference>
<dbReference type="InterPro" id="IPR004328">
    <property type="entry name" value="BRO1_dom"/>
</dbReference>
<dbReference type="VEuPathDB" id="AmoebaDB:EIN_222530"/>
<organism evidence="7 8">
    <name type="scientific">Entamoeba invadens IP1</name>
    <dbReference type="NCBI Taxonomy" id="370355"/>
    <lineage>
        <taxon>Eukaryota</taxon>
        <taxon>Amoebozoa</taxon>
        <taxon>Evosea</taxon>
        <taxon>Archamoebae</taxon>
        <taxon>Mastigamoebida</taxon>
        <taxon>Entamoebidae</taxon>
        <taxon>Entamoeba</taxon>
    </lineage>
</organism>
<evidence type="ECO:0000256" key="3">
    <source>
        <dbReference type="ARBA" id="ARBA00022490"/>
    </source>
</evidence>
<dbReference type="Gene3D" id="1.20.140.50">
    <property type="entry name" value="alix/aip1 like domains"/>
    <property type="match status" value="1"/>
</dbReference>
<comment type="subcellular location">
    <subcellularLocation>
        <location evidence="2">Cytoplasm</location>
    </subcellularLocation>
    <subcellularLocation>
        <location evidence="1">Endosome</location>
    </subcellularLocation>
</comment>
<accession>A0A0A1U5I1</accession>
<feature type="region of interest" description="Disordered" evidence="5">
    <location>
        <begin position="809"/>
        <end position="888"/>
    </location>
</feature>
<sequence length="888" mass="101807">MTNILDVIPFPIFRLKQTTSAQIYQPIVRAISAQFGTISQNITNTVGAMQKSRDQLVTTTNADLVIKSSIEYYNNLHNLSQRVALSSINVQFSWTDTVKKEQTSCYLFCFETANVLYNVGVAHMILARQNFRTDLKDAIEHIKNAAFCFSEASNAVVGNERVVNCLDIMPEATKALSSFCMLAVQYMYYQKAILESRSETIQMKLASGVYKVAVVMKDTTKAAKQCIPHHIYASSMAFEKLCVADVQRHIAAVDAKENLKYGEQISRMMWAIDNIDAASRTKDLPKEFKGTFDTVLKTFKAELTQMQKDNDEVYMQNIPEAASLEYPEATVLAKEQAFQFEGENPFKELLPLKIRAAYNQYMAKAKKVIDDTKLTTPASTKAGEDYLERIKLKEVIEIVKNPQRIPSDVEKFATEFGNLKQFDKLQESMEMMNKSTQKNDDLIAEIKHRLDEEALKDNDGIVKYRNYWTINLASNQHSLIAKIREVDNLVSQSKRSDVETSSKMKLNADILNIIQRGKEGVAQFFPTKEETERAMPIIVRMEELKGEWEQLIIDRNDLLQTLLCGAEAQESNLIDELNKTSNQEGVVNNYSEQLKTLVAQMQKSFDLQTELLGKITSEHAELQLVLGEKVVELNVNIDKIHSAMKAAGEIRDEVSSSISNHSFVLQKLIELKQEVFTFCERHAFDVDDLLKKLQSANVQPQQPNVPTKQLPPLPPKQPAVQPQYQQPQYPPQQYPQYSQPQQRQQQPYQQPMTASSYQQCPQRNYASQPQQQQFTQSQRQYPQQQVYGQQQYAQQQYTQQSQFIQSQYQQRPTQYQQPYAQYKQPQQPQQQMQQSYNPYVKSTQQGGSQQYPMSPYGTSQQQQFAQQMQQQKQQGKPAYANPYVNPYK</sequence>
<evidence type="ECO:0000256" key="2">
    <source>
        <dbReference type="ARBA" id="ARBA00004496"/>
    </source>
</evidence>
<gene>
    <name evidence="7" type="ORF">EIN_222530</name>
</gene>
<dbReference type="Gene3D" id="1.25.40.280">
    <property type="entry name" value="alix/aip1 like domains"/>
    <property type="match status" value="1"/>
</dbReference>
<dbReference type="PANTHER" id="PTHR23030">
    <property type="entry name" value="PCD6 INTERACTING PROTEIN-RELATED"/>
    <property type="match status" value="1"/>
</dbReference>
<feature type="compositionally biased region" description="Low complexity" evidence="5">
    <location>
        <begin position="765"/>
        <end position="779"/>
    </location>
</feature>
<dbReference type="InterPro" id="IPR038499">
    <property type="entry name" value="BRO1_sf"/>
</dbReference>
<dbReference type="AlphaFoldDB" id="A0A0A1U5I1"/>
<feature type="compositionally biased region" description="Low complexity" evidence="5">
    <location>
        <begin position="718"/>
        <end position="727"/>
    </location>
</feature>
<evidence type="ECO:0000313" key="7">
    <source>
        <dbReference type="EMBL" id="ELP88100.1"/>
    </source>
</evidence>
<keyword evidence="4" id="KW-0967">Endosome</keyword>
<feature type="domain" description="BRO1" evidence="6">
    <location>
        <begin position="6"/>
        <end position="352"/>
    </location>
</feature>
<feature type="compositionally biased region" description="Polar residues" evidence="5">
    <location>
        <begin position="840"/>
        <end position="859"/>
    </location>
</feature>
<dbReference type="PANTHER" id="PTHR23030:SF30">
    <property type="entry name" value="TYROSINE-PROTEIN PHOSPHATASE NON-RECEPTOR TYPE 23"/>
    <property type="match status" value="1"/>
</dbReference>
<dbReference type="GeneID" id="14887309"/>
<dbReference type="RefSeq" id="XP_004254871.1">
    <property type="nucleotide sequence ID" value="XM_004254823.1"/>
</dbReference>
<evidence type="ECO:0000256" key="5">
    <source>
        <dbReference type="SAM" id="MobiDB-lite"/>
    </source>
</evidence>
<feature type="compositionally biased region" description="Low complexity" evidence="5">
    <location>
        <begin position="860"/>
        <end position="874"/>
    </location>
</feature>